<dbReference type="Proteomes" id="UP000694251">
    <property type="component" value="Chromosome 3"/>
</dbReference>
<dbReference type="EMBL" id="JAEFBJ010000003">
    <property type="protein sequence ID" value="KAG7631229.1"/>
    <property type="molecule type" value="Genomic_DNA"/>
</dbReference>
<evidence type="ECO:0000313" key="1">
    <source>
        <dbReference type="EMBL" id="KAG7631229.1"/>
    </source>
</evidence>
<comment type="caution">
    <text evidence="1">The sequence shown here is derived from an EMBL/GenBank/DDBJ whole genome shotgun (WGS) entry which is preliminary data.</text>
</comment>
<name>A0A8T2F6N4_ARASU</name>
<evidence type="ECO:0000313" key="2">
    <source>
        <dbReference type="Proteomes" id="UP000694251"/>
    </source>
</evidence>
<gene>
    <name evidence="1" type="ORF">ISN44_As03g014770</name>
</gene>
<keyword evidence="2" id="KW-1185">Reference proteome</keyword>
<proteinExistence type="predicted"/>
<protein>
    <submittedName>
        <fullName evidence="1">Uncharacterized protein</fullName>
    </submittedName>
</protein>
<dbReference type="AlphaFoldDB" id="A0A8T2F6N4"/>
<accession>A0A8T2F6N4</accession>
<sequence length="51" mass="6136">MDIWSTLKFQISVFKDRAWIFEPKVYIVCGLAFFKGFITGRVEYEFQHQQS</sequence>
<reference evidence="1 2" key="1">
    <citation type="submission" date="2020-12" db="EMBL/GenBank/DDBJ databases">
        <title>Concerted genomic and epigenomic changes stabilize Arabidopsis allopolyploids.</title>
        <authorList>
            <person name="Chen Z."/>
        </authorList>
    </citation>
    <scope>NUCLEOTIDE SEQUENCE [LARGE SCALE GENOMIC DNA]</scope>
    <source>
        <strain evidence="1">As9502</strain>
        <tissue evidence="1">Leaf</tissue>
    </source>
</reference>
<organism evidence="1 2">
    <name type="scientific">Arabidopsis suecica</name>
    <name type="common">Swedish thale-cress</name>
    <name type="synonym">Cardaminopsis suecica</name>
    <dbReference type="NCBI Taxonomy" id="45249"/>
    <lineage>
        <taxon>Eukaryota</taxon>
        <taxon>Viridiplantae</taxon>
        <taxon>Streptophyta</taxon>
        <taxon>Embryophyta</taxon>
        <taxon>Tracheophyta</taxon>
        <taxon>Spermatophyta</taxon>
        <taxon>Magnoliopsida</taxon>
        <taxon>eudicotyledons</taxon>
        <taxon>Gunneridae</taxon>
        <taxon>Pentapetalae</taxon>
        <taxon>rosids</taxon>
        <taxon>malvids</taxon>
        <taxon>Brassicales</taxon>
        <taxon>Brassicaceae</taxon>
        <taxon>Camelineae</taxon>
        <taxon>Arabidopsis</taxon>
    </lineage>
</organism>